<dbReference type="SUPFAM" id="SSF52402">
    <property type="entry name" value="Adenine nucleotide alpha hydrolases-like"/>
    <property type="match status" value="1"/>
</dbReference>
<evidence type="ECO:0000313" key="5">
    <source>
        <dbReference type="Proteomes" id="UP001565368"/>
    </source>
</evidence>
<reference evidence="4 5" key="1">
    <citation type="submission" date="2023-08" db="EMBL/GenBank/DDBJ databases">
        <title>Annotated Genome Sequence of Vanrija albida AlHP1.</title>
        <authorList>
            <person name="Herzog R."/>
        </authorList>
    </citation>
    <scope>NUCLEOTIDE SEQUENCE [LARGE SCALE GENOMIC DNA]</scope>
    <source>
        <strain evidence="4 5">AlHP1</strain>
    </source>
</reference>
<comment type="caution">
    <text evidence="4">The sequence shown here is derived from an EMBL/GenBank/DDBJ whole genome shotgun (WGS) entry which is preliminary data.</text>
</comment>
<dbReference type="Proteomes" id="UP001565368">
    <property type="component" value="Unassembled WGS sequence"/>
</dbReference>
<dbReference type="RefSeq" id="XP_069205070.1">
    <property type="nucleotide sequence ID" value="XM_069357133.1"/>
</dbReference>
<proteinExistence type="inferred from homology"/>
<keyword evidence="5" id="KW-1185">Reference proteome</keyword>
<evidence type="ECO:0000256" key="1">
    <source>
        <dbReference type="ARBA" id="ARBA00022490"/>
    </source>
</evidence>
<evidence type="ECO:0000256" key="3">
    <source>
        <dbReference type="HAMAP-Rule" id="MF_03054"/>
    </source>
</evidence>
<dbReference type="InterPro" id="IPR014729">
    <property type="entry name" value="Rossmann-like_a/b/a_fold"/>
</dbReference>
<comment type="subcellular location">
    <subcellularLocation>
        <location evidence="3">Cytoplasm</location>
    </subcellularLocation>
</comment>
<evidence type="ECO:0000313" key="4">
    <source>
        <dbReference type="EMBL" id="KAL1405126.1"/>
    </source>
</evidence>
<sequence length="495" mass="52563">MSCADQPDGQGDEAVVMPRRKRVFAREKGVCQRCRASKCLYIVRSVTMCRACFETAVRASVVKALHPPLLPADARSAQPFPRPSGGDVLVALSAGAGSSALADLVSERYIGREGRELARGQREPVWARGWAVHVDFSGVTGLESRAPLLDKLAEERGLRFVCVRAEDAFDPLLRRRVAALAGVGGVDGAEGEGVVVRLDEPDLPLLEAPSSSTATPLESLQALLASLPPPSRPALLSHILDGLLGVVAQALPNITHLLIGETSTREAQRVIAGTATGRGWALPVELAAAAPLPRAGRTIMRIKAMKNVSLKEAAIWCHGRGVQTYNERRWDGTGGGARRDARGKGATASIEALTERFIAGLNVSHPSTVTTINKTGDKLCFVGDANSAPLCPVCQLPVDASATDWKARSALTSLPGKGDGVAAAPSPDPLAPLLCYACLTMFTPLTAAQKDRPTAEPVPLPLWVGARVQERRHVTPQELRDEVAQFLIDDDEEGV</sequence>
<protein>
    <recommendedName>
        <fullName evidence="3">Cytoplasmic tRNA 2-thiolation protein 2</fullName>
    </recommendedName>
</protein>
<comment type="pathway">
    <text evidence="3">tRNA modification; 5-methoxycarbonylmethyl-2-thiouridine-tRNA biosynthesis.</text>
</comment>
<accession>A0ABR3PRN8</accession>
<keyword evidence="2 3" id="KW-0819">tRNA processing</keyword>
<dbReference type="Gene3D" id="3.40.50.620">
    <property type="entry name" value="HUPs"/>
    <property type="match status" value="1"/>
</dbReference>
<dbReference type="Pfam" id="PF10288">
    <property type="entry name" value="CTU2"/>
    <property type="match status" value="1"/>
</dbReference>
<comment type="function">
    <text evidence="3">Plays a central role in 2-thiolation of mcm(5)S(2)U at tRNA wobble positions of tRNA(Lys), tRNA(Glu) and tRNA(Gln). May act by forming a heterodimer with NCS6 that ligates sulfur from thiocarboxylated URM1 onto the uridine of tRNAs at wobble position. Prior mcm(5) tRNA modification by the elongator complex is required for 2-thiolation. May also be involved in protein urmylation.</text>
</comment>
<evidence type="ECO:0000256" key="2">
    <source>
        <dbReference type="ARBA" id="ARBA00022694"/>
    </source>
</evidence>
<comment type="similarity">
    <text evidence="3">Belongs to the CTU2/NCS2 family.</text>
</comment>
<name>A0ABR3PRN8_9TREE</name>
<gene>
    <name evidence="3 4" type="primary">CTU2</name>
    <name evidence="3" type="synonym">NCS2</name>
    <name evidence="4" type="ORF">Q8F55_008749</name>
</gene>
<organism evidence="4 5">
    <name type="scientific">Vanrija albida</name>
    <dbReference type="NCBI Taxonomy" id="181172"/>
    <lineage>
        <taxon>Eukaryota</taxon>
        <taxon>Fungi</taxon>
        <taxon>Dikarya</taxon>
        <taxon>Basidiomycota</taxon>
        <taxon>Agaricomycotina</taxon>
        <taxon>Tremellomycetes</taxon>
        <taxon>Trichosporonales</taxon>
        <taxon>Trichosporonaceae</taxon>
        <taxon>Vanrija</taxon>
    </lineage>
</organism>
<dbReference type="GeneID" id="95989792"/>
<dbReference type="EMBL" id="JBBXJM010000007">
    <property type="protein sequence ID" value="KAL1405126.1"/>
    <property type="molecule type" value="Genomic_DNA"/>
</dbReference>
<dbReference type="PANTHER" id="PTHR20882">
    <property type="entry name" value="CYTOPLASMIC TRNA 2-THIOLATION PROTEIN 2"/>
    <property type="match status" value="1"/>
</dbReference>
<dbReference type="HAMAP" id="MF_03054">
    <property type="entry name" value="CTU2"/>
    <property type="match status" value="1"/>
</dbReference>
<keyword evidence="1 3" id="KW-0963">Cytoplasm</keyword>
<dbReference type="PANTHER" id="PTHR20882:SF14">
    <property type="entry name" value="CYTOPLASMIC TRNA 2-THIOLATION PROTEIN 2"/>
    <property type="match status" value="1"/>
</dbReference>
<dbReference type="InterPro" id="IPR019407">
    <property type="entry name" value="CTU2"/>
</dbReference>